<proteinExistence type="predicted"/>
<sequence length="123" mass="14688">MNNTFYTIEPNQELNTAWEPDSANNNKILAESVINSNWKYRQYMQKNAKQIMKYNTMEYIYTSGNNPFQNQNNELTNKSPYLYLSSNDNRDKNNNLYSDLKQDYLKNEKFKSRLIAPYIPTNF</sequence>
<dbReference type="AlphaFoldDB" id="A0A6C0KRZ7"/>
<reference evidence="1" key="1">
    <citation type="journal article" date="2020" name="Nature">
        <title>Giant virus diversity and host interactions through global metagenomics.</title>
        <authorList>
            <person name="Schulz F."/>
            <person name="Roux S."/>
            <person name="Paez-Espino D."/>
            <person name="Jungbluth S."/>
            <person name="Walsh D.A."/>
            <person name="Denef V.J."/>
            <person name="McMahon K.D."/>
            <person name="Konstantinidis K.T."/>
            <person name="Eloe-Fadrosh E.A."/>
            <person name="Kyrpides N.C."/>
            <person name="Woyke T."/>
        </authorList>
    </citation>
    <scope>NUCLEOTIDE SEQUENCE</scope>
    <source>
        <strain evidence="1">GVMAG-S-3300013014-104</strain>
    </source>
</reference>
<protein>
    <submittedName>
        <fullName evidence="1">Uncharacterized protein</fullName>
    </submittedName>
</protein>
<dbReference type="EMBL" id="MN740945">
    <property type="protein sequence ID" value="QHU19194.1"/>
    <property type="molecule type" value="Genomic_DNA"/>
</dbReference>
<name>A0A6C0KRZ7_9ZZZZ</name>
<organism evidence="1">
    <name type="scientific">viral metagenome</name>
    <dbReference type="NCBI Taxonomy" id="1070528"/>
    <lineage>
        <taxon>unclassified sequences</taxon>
        <taxon>metagenomes</taxon>
        <taxon>organismal metagenomes</taxon>
    </lineage>
</organism>
<accession>A0A6C0KRZ7</accession>
<evidence type="ECO:0000313" key="1">
    <source>
        <dbReference type="EMBL" id="QHU19194.1"/>
    </source>
</evidence>